<reference evidence="1 2" key="1">
    <citation type="journal article" date="2016" name="Nat. Commun.">
        <title>Thousands of microbial genomes shed light on interconnected biogeochemical processes in an aquifer system.</title>
        <authorList>
            <person name="Anantharaman K."/>
            <person name="Brown C.T."/>
            <person name="Hug L.A."/>
            <person name="Sharon I."/>
            <person name="Castelle C.J."/>
            <person name="Probst A.J."/>
            <person name="Thomas B.C."/>
            <person name="Singh A."/>
            <person name="Wilkins M.J."/>
            <person name="Karaoz U."/>
            <person name="Brodie E.L."/>
            <person name="Williams K.H."/>
            <person name="Hubbard S.S."/>
            <person name="Banfield J.F."/>
        </authorList>
    </citation>
    <scope>NUCLEOTIDE SEQUENCE [LARGE SCALE GENOMIC DNA]</scope>
</reference>
<dbReference type="EMBL" id="MHSS01000003">
    <property type="protein sequence ID" value="OHA48770.1"/>
    <property type="molecule type" value="Genomic_DNA"/>
</dbReference>
<accession>A0A1G2PKC1</accession>
<dbReference type="STRING" id="1802362.A2806_02950"/>
<evidence type="ECO:0000313" key="1">
    <source>
        <dbReference type="EMBL" id="OHA48770.1"/>
    </source>
</evidence>
<sequence>MHLEVLDQQGQTIFSQLKNFQHFYLAGGTAAALHIGHRISVDFDLFGDNEIPDTLFDEVKRVFLGRPVKLSVSNQDELTVFIDGRKLSFLHYPFGLVLGRVAHQGVFLAKLKEIGAMKAYTIGRRGAYKDYVDLYFLLSERHTTFQEIISLAEKKYGDEFNSRLFLEQLVYMDDIQDTDVVLLRKRETRKDRVQHFFEEQIRAIAL</sequence>
<gene>
    <name evidence="1" type="ORF">A2806_02950</name>
</gene>
<protein>
    <recommendedName>
        <fullName evidence="3">Nucleotidyl transferase AbiEii/AbiGii toxin family protein</fullName>
    </recommendedName>
</protein>
<comment type="caution">
    <text evidence="1">The sequence shown here is derived from an EMBL/GenBank/DDBJ whole genome shotgun (WGS) entry which is preliminary data.</text>
</comment>
<dbReference type="AlphaFoldDB" id="A0A1G2PKC1"/>
<organism evidence="1 2">
    <name type="scientific">Candidatus Terrybacteria bacterium RIFCSPHIGHO2_01_FULL_48_17</name>
    <dbReference type="NCBI Taxonomy" id="1802362"/>
    <lineage>
        <taxon>Bacteria</taxon>
        <taxon>Candidatus Terryibacteriota</taxon>
    </lineage>
</organism>
<evidence type="ECO:0008006" key="3">
    <source>
        <dbReference type="Google" id="ProtNLM"/>
    </source>
</evidence>
<dbReference type="Proteomes" id="UP000177629">
    <property type="component" value="Unassembled WGS sequence"/>
</dbReference>
<dbReference type="InterPro" id="IPR014942">
    <property type="entry name" value="AbiEii"/>
</dbReference>
<proteinExistence type="predicted"/>
<name>A0A1G2PKC1_9BACT</name>
<evidence type="ECO:0000313" key="2">
    <source>
        <dbReference type="Proteomes" id="UP000177629"/>
    </source>
</evidence>
<dbReference type="Pfam" id="PF08843">
    <property type="entry name" value="AbiEii"/>
    <property type="match status" value="1"/>
</dbReference>